<comment type="caution">
    <text evidence="2">The sequence shown here is derived from an EMBL/GenBank/DDBJ whole genome shotgun (WGS) entry which is preliminary data.</text>
</comment>
<gene>
    <name evidence="2" type="ORF">GCM10022289_17970</name>
</gene>
<dbReference type="EMBL" id="BAABBY010000004">
    <property type="protein sequence ID" value="GAA4202751.1"/>
    <property type="molecule type" value="Genomic_DNA"/>
</dbReference>
<name>A0ABP8BBC3_9SPHI</name>
<evidence type="ECO:0000313" key="2">
    <source>
        <dbReference type="EMBL" id="GAA4202751.1"/>
    </source>
</evidence>
<reference evidence="3" key="1">
    <citation type="journal article" date="2019" name="Int. J. Syst. Evol. Microbiol.">
        <title>The Global Catalogue of Microorganisms (GCM) 10K type strain sequencing project: providing services to taxonomists for standard genome sequencing and annotation.</title>
        <authorList>
            <consortium name="The Broad Institute Genomics Platform"/>
            <consortium name="The Broad Institute Genome Sequencing Center for Infectious Disease"/>
            <person name="Wu L."/>
            <person name="Ma J."/>
        </authorList>
    </citation>
    <scope>NUCLEOTIDE SEQUENCE [LARGE SCALE GENOMIC DNA]</scope>
    <source>
        <strain evidence="3">JCM 17626</strain>
    </source>
</reference>
<proteinExistence type="predicted"/>
<evidence type="ECO:0000313" key="3">
    <source>
        <dbReference type="Proteomes" id="UP001501772"/>
    </source>
</evidence>
<sequence>MKTPSGRISIAIILLLVMPFLKGNKTSKRKQIEIYPILSYPIIFNYNDKQNI</sequence>
<evidence type="ECO:0000256" key="1">
    <source>
        <dbReference type="SAM" id="Phobius"/>
    </source>
</evidence>
<keyword evidence="1" id="KW-0812">Transmembrane</keyword>
<dbReference type="Proteomes" id="UP001501772">
    <property type="component" value="Unassembled WGS sequence"/>
</dbReference>
<keyword evidence="1" id="KW-0472">Membrane</keyword>
<protein>
    <submittedName>
        <fullName evidence="2">Uncharacterized protein</fullName>
    </submittedName>
</protein>
<organism evidence="2 3">
    <name type="scientific">Pedobacter jeongneungensis</name>
    <dbReference type="NCBI Taxonomy" id="947309"/>
    <lineage>
        <taxon>Bacteria</taxon>
        <taxon>Pseudomonadati</taxon>
        <taxon>Bacteroidota</taxon>
        <taxon>Sphingobacteriia</taxon>
        <taxon>Sphingobacteriales</taxon>
        <taxon>Sphingobacteriaceae</taxon>
        <taxon>Pedobacter</taxon>
    </lineage>
</organism>
<keyword evidence="3" id="KW-1185">Reference proteome</keyword>
<feature type="transmembrane region" description="Helical" evidence="1">
    <location>
        <begin position="6"/>
        <end position="21"/>
    </location>
</feature>
<keyword evidence="1" id="KW-1133">Transmembrane helix</keyword>
<accession>A0ABP8BBC3</accession>